<dbReference type="InterPro" id="IPR004358">
    <property type="entry name" value="Sig_transdc_His_kin-like_C"/>
</dbReference>
<dbReference type="Gene3D" id="3.30.565.10">
    <property type="entry name" value="Histidine kinase-like ATPase, C-terminal domain"/>
    <property type="match status" value="2"/>
</dbReference>
<evidence type="ECO:0000313" key="12">
    <source>
        <dbReference type="Proteomes" id="UP000664044"/>
    </source>
</evidence>
<sequence length="702" mass="81716">MSEKNLKWRFDVNTFRLIGRELITDRITAVYELVKNCYDANATKVIVEFIDVSPEALNEKSKIIISDDGHGMSYTDIRDKWMVVGTASKRSTLFSPPPFERRYVGEKGIGRFAVDKLGGHVVIETKEVDTNQKLVVNIDWNAYDELSKSPQLKLFTDVENSYAFVDAPKEEKGTKLIISSIEETWTDLDINRLEKELEKIVSPFHPLNPPFQIVINSNEYDAYKDKPVKAESIKYSSLEFKLEYNVEKEWQETLKWDKEKNKIIVDRVSIKPFGGINLRLFYFDEAAKKKFNRIYKNQDYRIDGIKIYRDGLITTPFAEFEGIRDKKRDVLGIDKRLWSGFLDKVGTREIIGILDITKENNPKIIDSTNRQDFVDNEAYRELKEFVIAQLKVLEEFKKNERKLLKQKVDQELVKANIEVKEFTEALKTLEKNNPNLKQTLKPLKEQAKVIDISIKKGIEQQEKERKEYIRKENIYVSLMSLQDYAIHVSHAVRTALGKVKRMAEFFKDRFPDPKLDSIFKEYSHMIYNEMVNLNKVIDFMLSYAGSNIDMEDFNVKNHLEDLFNKAYVPVFDAEDIKHIVEVQDNFVLHANKKFFEDIFENLISNSIKALRNEESKVIKCSGFIEDDHFVIYYSDNGEGIRKGDEEKIFEMYYTTTADLGGAGIGLYIVKTRVESLRGTISVVENEFKPRGATFKISFPFKK</sequence>
<reference evidence="11 12" key="1">
    <citation type="submission" date="2021-03" db="EMBL/GenBank/DDBJ databases">
        <title>Muricauda lutimaris sp. nov. and Muricauda ruestringensis sp. nov, two marine members of the Flavobacteriaceae isolated from deep sea sediments of Western Pacific.</title>
        <authorList>
            <person name="Zhao S."/>
            <person name="Liu R."/>
        </authorList>
    </citation>
    <scope>NUCLEOTIDE SEQUENCE [LARGE SCALE GENOMIC DNA]</scope>
    <source>
        <strain evidence="11 12">BC31-1-A7</strain>
    </source>
</reference>
<gene>
    <name evidence="11" type="ORF">J0656_19525</name>
</gene>
<evidence type="ECO:0000256" key="3">
    <source>
        <dbReference type="ARBA" id="ARBA00022553"/>
    </source>
</evidence>
<proteinExistence type="predicted"/>
<keyword evidence="6" id="KW-0418">Kinase</keyword>
<accession>A0ABS3GC76</accession>
<evidence type="ECO:0000256" key="2">
    <source>
        <dbReference type="ARBA" id="ARBA00012438"/>
    </source>
</evidence>
<dbReference type="Pfam" id="PF02518">
    <property type="entry name" value="HATPase_c"/>
    <property type="match status" value="1"/>
</dbReference>
<keyword evidence="4" id="KW-0808">Transferase</keyword>
<protein>
    <recommendedName>
        <fullName evidence="2">histidine kinase</fullName>
        <ecNumber evidence="2">2.7.13.3</ecNumber>
    </recommendedName>
</protein>
<evidence type="ECO:0000256" key="4">
    <source>
        <dbReference type="ARBA" id="ARBA00022679"/>
    </source>
</evidence>
<evidence type="ECO:0000256" key="8">
    <source>
        <dbReference type="ARBA" id="ARBA00023012"/>
    </source>
</evidence>
<dbReference type="SMART" id="SM00387">
    <property type="entry name" value="HATPase_c"/>
    <property type="match status" value="1"/>
</dbReference>
<evidence type="ECO:0000256" key="1">
    <source>
        <dbReference type="ARBA" id="ARBA00000085"/>
    </source>
</evidence>
<dbReference type="PANTHER" id="PTHR43065:SF10">
    <property type="entry name" value="PEROXIDE STRESS-ACTIVATED HISTIDINE KINASE MAK3"/>
    <property type="match status" value="1"/>
</dbReference>
<dbReference type="Pfam" id="PF13589">
    <property type="entry name" value="HATPase_c_3"/>
    <property type="match status" value="1"/>
</dbReference>
<dbReference type="CDD" id="cd00075">
    <property type="entry name" value="HATPase"/>
    <property type="match status" value="1"/>
</dbReference>
<feature type="domain" description="Histidine kinase" evidence="10">
    <location>
        <begin position="487"/>
        <end position="702"/>
    </location>
</feature>
<dbReference type="SUPFAM" id="SSF55874">
    <property type="entry name" value="ATPase domain of HSP90 chaperone/DNA topoisomerase II/histidine kinase"/>
    <property type="match status" value="2"/>
</dbReference>
<dbReference type="InterPro" id="IPR036890">
    <property type="entry name" value="HATPase_C_sf"/>
</dbReference>
<keyword evidence="7 11" id="KW-0067">ATP-binding</keyword>
<evidence type="ECO:0000259" key="10">
    <source>
        <dbReference type="PROSITE" id="PS50109"/>
    </source>
</evidence>
<name>A0ABS3GC76_9FLAO</name>
<dbReference type="RefSeq" id="WP_207036928.1">
    <property type="nucleotide sequence ID" value="NZ_JAFLNL010000019.1"/>
</dbReference>
<organism evidence="11 12">
    <name type="scientific">Flagellimonas aurea</name>
    <dbReference type="NCBI Taxonomy" id="2915619"/>
    <lineage>
        <taxon>Bacteria</taxon>
        <taxon>Pseudomonadati</taxon>
        <taxon>Bacteroidota</taxon>
        <taxon>Flavobacteriia</taxon>
        <taxon>Flavobacteriales</taxon>
        <taxon>Flavobacteriaceae</taxon>
        <taxon>Flagellimonas</taxon>
    </lineage>
</organism>
<dbReference type="EMBL" id="JAFLNL010000019">
    <property type="protein sequence ID" value="MBO0356217.1"/>
    <property type="molecule type" value="Genomic_DNA"/>
</dbReference>
<evidence type="ECO:0000256" key="9">
    <source>
        <dbReference type="SAM" id="Coils"/>
    </source>
</evidence>
<keyword evidence="8" id="KW-0902">Two-component regulatory system</keyword>
<evidence type="ECO:0000313" key="11">
    <source>
        <dbReference type="EMBL" id="MBO0356217.1"/>
    </source>
</evidence>
<dbReference type="GO" id="GO:0005524">
    <property type="term" value="F:ATP binding"/>
    <property type="evidence" value="ECO:0007669"/>
    <property type="project" value="UniProtKB-KW"/>
</dbReference>
<feature type="coiled-coil region" evidence="9">
    <location>
        <begin position="405"/>
        <end position="446"/>
    </location>
</feature>
<dbReference type="PROSITE" id="PS50109">
    <property type="entry name" value="HIS_KIN"/>
    <property type="match status" value="1"/>
</dbReference>
<dbReference type="PRINTS" id="PR00344">
    <property type="entry name" value="BCTRLSENSOR"/>
</dbReference>
<keyword evidence="12" id="KW-1185">Reference proteome</keyword>
<dbReference type="InterPro" id="IPR005467">
    <property type="entry name" value="His_kinase_dom"/>
</dbReference>
<keyword evidence="5" id="KW-0547">Nucleotide-binding</keyword>
<dbReference type="Proteomes" id="UP000664044">
    <property type="component" value="Unassembled WGS sequence"/>
</dbReference>
<keyword evidence="3" id="KW-0597">Phosphoprotein</keyword>
<evidence type="ECO:0000256" key="6">
    <source>
        <dbReference type="ARBA" id="ARBA00022777"/>
    </source>
</evidence>
<dbReference type="EC" id="2.7.13.3" evidence="2"/>
<evidence type="ECO:0000256" key="7">
    <source>
        <dbReference type="ARBA" id="ARBA00022840"/>
    </source>
</evidence>
<keyword evidence="9" id="KW-0175">Coiled coil</keyword>
<dbReference type="InterPro" id="IPR003594">
    <property type="entry name" value="HATPase_dom"/>
</dbReference>
<comment type="catalytic activity">
    <reaction evidence="1">
        <text>ATP + protein L-histidine = ADP + protein N-phospho-L-histidine.</text>
        <dbReference type="EC" id="2.7.13.3"/>
    </reaction>
</comment>
<comment type="caution">
    <text evidence="11">The sequence shown here is derived from an EMBL/GenBank/DDBJ whole genome shotgun (WGS) entry which is preliminary data.</text>
</comment>
<evidence type="ECO:0000256" key="5">
    <source>
        <dbReference type="ARBA" id="ARBA00022741"/>
    </source>
</evidence>
<dbReference type="PANTHER" id="PTHR43065">
    <property type="entry name" value="SENSOR HISTIDINE KINASE"/>
    <property type="match status" value="1"/>
</dbReference>